<name>A0ACC0WVS1_9STRA</name>
<sequence length="79" mass="8508">MKSKADYMSTLKARTRAKKDPAGCMALEVVVKVTHCVFSDPWLRSTDVRGSACGLEKDQVLGSEGIGVVDSVGADTYRN</sequence>
<dbReference type="EMBL" id="CM047580">
    <property type="protein sequence ID" value="KAI9922974.1"/>
    <property type="molecule type" value="Genomic_DNA"/>
</dbReference>
<evidence type="ECO:0000313" key="2">
    <source>
        <dbReference type="Proteomes" id="UP001163321"/>
    </source>
</evidence>
<protein>
    <submittedName>
        <fullName evidence="1">Uncharacterized protein</fullName>
    </submittedName>
</protein>
<reference evidence="1 2" key="1">
    <citation type="journal article" date="2022" name="bioRxiv">
        <title>The genome of the oomycete Peronosclerospora sorghi, a cosmopolitan pathogen of maize and sorghum, is inflated with dispersed pseudogenes.</title>
        <authorList>
            <person name="Fletcher K."/>
            <person name="Martin F."/>
            <person name="Isakeit T."/>
            <person name="Cavanaugh K."/>
            <person name="Magill C."/>
            <person name="Michelmore R."/>
        </authorList>
    </citation>
    <scope>NUCLEOTIDE SEQUENCE [LARGE SCALE GENOMIC DNA]</scope>
    <source>
        <strain evidence="1">P6</strain>
    </source>
</reference>
<comment type="caution">
    <text evidence="1">The sequence shown here is derived from an EMBL/GenBank/DDBJ whole genome shotgun (WGS) entry which is preliminary data.</text>
</comment>
<evidence type="ECO:0000313" key="1">
    <source>
        <dbReference type="EMBL" id="KAI9922974.1"/>
    </source>
</evidence>
<organism evidence="1 2">
    <name type="scientific">Peronosclerospora sorghi</name>
    <dbReference type="NCBI Taxonomy" id="230839"/>
    <lineage>
        <taxon>Eukaryota</taxon>
        <taxon>Sar</taxon>
        <taxon>Stramenopiles</taxon>
        <taxon>Oomycota</taxon>
        <taxon>Peronosporomycetes</taxon>
        <taxon>Peronosporales</taxon>
        <taxon>Peronosporaceae</taxon>
        <taxon>Peronosclerospora</taxon>
    </lineage>
</organism>
<proteinExistence type="predicted"/>
<dbReference type="Proteomes" id="UP001163321">
    <property type="component" value="Chromosome 1"/>
</dbReference>
<accession>A0ACC0WVS1</accession>
<gene>
    <name evidence="1" type="ORF">PsorP6_001490</name>
</gene>
<keyword evidence="2" id="KW-1185">Reference proteome</keyword>